<dbReference type="InterPro" id="IPR051834">
    <property type="entry name" value="RING_finger_E3_ligase"/>
</dbReference>
<dbReference type="EMBL" id="CAWUHD010000027">
    <property type="protein sequence ID" value="CAK7218358.1"/>
    <property type="molecule type" value="Genomic_DNA"/>
</dbReference>
<organism evidence="7 8">
    <name type="scientific">Sporothrix eucalyptigena</name>
    <dbReference type="NCBI Taxonomy" id="1812306"/>
    <lineage>
        <taxon>Eukaryota</taxon>
        <taxon>Fungi</taxon>
        <taxon>Dikarya</taxon>
        <taxon>Ascomycota</taxon>
        <taxon>Pezizomycotina</taxon>
        <taxon>Sordariomycetes</taxon>
        <taxon>Sordariomycetidae</taxon>
        <taxon>Ophiostomatales</taxon>
        <taxon>Ophiostomataceae</taxon>
        <taxon>Sporothrix</taxon>
    </lineage>
</organism>
<dbReference type="PANTHER" id="PTHR45931:SF3">
    <property type="entry name" value="RING ZINC FINGER-CONTAINING PROTEIN"/>
    <property type="match status" value="1"/>
</dbReference>
<feature type="region of interest" description="Disordered" evidence="5">
    <location>
        <begin position="840"/>
        <end position="922"/>
    </location>
</feature>
<feature type="compositionally biased region" description="Acidic residues" evidence="5">
    <location>
        <begin position="94"/>
        <end position="105"/>
    </location>
</feature>
<dbReference type="PANTHER" id="PTHR45931">
    <property type="entry name" value="SI:CH211-59O9.10"/>
    <property type="match status" value="1"/>
</dbReference>
<feature type="compositionally biased region" description="Low complexity" evidence="5">
    <location>
        <begin position="861"/>
        <end position="894"/>
    </location>
</feature>
<feature type="compositionally biased region" description="Gly residues" evidence="5">
    <location>
        <begin position="840"/>
        <end position="860"/>
    </location>
</feature>
<comment type="caution">
    <text evidence="7">The sequence shown here is derived from an EMBL/GenBank/DDBJ whole genome shotgun (WGS) entry which is preliminary data.</text>
</comment>
<evidence type="ECO:0000313" key="7">
    <source>
        <dbReference type="EMBL" id="CAK7218358.1"/>
    </source>
</evidence>
<proteinExistence type="predicted"/>
<evidence type="ECO:0000256" key="4">
    <source>
        <dbReference type="PROSITE-ProRule" id="PRU00175"/>
    </source>
</evidence>
<feature type="region of interest" description="Disordered" evidence="5">
    <location>
        <begin position="88"/>
        <end position="131"/>
    </location>
</feature>
<name>A0ABP0BFE1_9PEZI</name>
<dbReference type="InterPro" id="IPR013083">
    <property type="entry name" value="Znf_RING/FYVE/PHD"/>
</dbReference>
<sequence length="922" mass="97717">MASAFSAPQAHLSPRPGYDVAFCHGCLHEWYLNEGAASPPPPCPRCQEDIVEIVDRDNDPRGFQQTTGNPLFTDLLMGITGLGSLAQRANHIPDDDDDDMNDDNDPDGHGEGTHGNTRPYHQDNVDRWNDPFSNPLFDHHHLNEVQLEDDDDLDFSDPDVADIDEEEYQGPNNLYMYRTVASFHPESQEGASTPGGPQGAQQPQQRSQPAPPPPSRAPAVDPSNPHAMMETFMRFMNGLGNDSPVGRSGPDTLFSSGANPGNNNRERSQPGTPGSAPNGAAPQFERGRWRRTSYTTNFGTTSFTITTGPPQAAGAGGPGNFNTVFANIMGNVGPPNADGQNTRGAGQPRANNNGNGNGNLPPVAEALQQILAIIINQNANYNAADAVHSDEALDRIVTMLMETNRPNGGAPPATEAALDELERKRVDAKMLEPDGHAECTICISEVAMNDEVVYLPCKHWFHEECVVTWLRQHNTCPVCRTAVTSNNANSPPQAPGSNPAANAAPNADVNANARTSPTDQGAPRPGGPFSAERVRAGGTAGPAGLFNIETHMQAMEEHLRTLHERSINAANRRNQSNVDRLNAIRAAGNRSQEPATPPADSSGGGSSAYPPSTASAAASPGTSSPAGTPSHNPNMYRSSRVPEREAAAERERRRRDSHSPNPGPSYTRTRFTTFSSNPSPSPSERLREQRDQQRQRDREQRQIREQDGRGFENTLRWLGMSEPPGQQPSQPGQPGQQGQQGQGPSASSQNGPQTRTGSGSRGPGHYYWYSTTQNGGPRGGGDGMNGDSTAGHVHLPDITNMFRNNHGDPADDGRHPAMSGHAFPHAWVLHQHLVNVATGSAGGGINTGPGNNNGNGGDPSSGGIHNASPAANNNSGTSAGANNSGSNENSDSSNSGGGGGFFSSLFRGLGGGGSSGNGRRRP</sequence>
<dbReference type="Gene3D" id="3.30.40.10">
    <property type="entry name" value="Zinc/RING finger domain, C3HC4 (zinc finger)"/>
    <property type="match status" value="1"/>
</dbReference>
<feature type="compositionally biased region" description="Polar residues" evidence="5">
    <location>
        <begin position="253"/>
        <end position="263"/>
    </location>
</feature>
<feature type="compositionally biased region" description="Low complexity" evidence="5">
    <location>
        <begin position="488"/>
        <end position="513"/>
    </location>
</feature>
<evidence type="ECO:0000256" key="2">
    <source>
        <dbReference type="ARBA" id="ARBA00022771"/>
    </source>
</evidence>
<feature type="domain" description="RING-type" evidence="6">
    <location>
        <begin position="439"/>
        <end position="480"/>
    </location>
</feature>
<evidence type="ECO:0000256" key="5">
    <source>
        <dbReference type="SAM" id="MobiDB-lite"/>
    </source>
</evidence>
<feature type="compositionally biased region" description="Basic and acidic residues" evidence="5">
    <location>
        <begin position="805"/>
        <end position="815"/>
    </location>
</feature>
<dbReference type="InterPro" id="IPR001841">
    <property type="entry name" value="Znf_RING"/>
</dbReference>
<dbReference type="SMART" id="SM00184">
    <property type="entry name" value="RING"/>
    <property type="match status" value="1"/>
</dbReference>
<dbReference type="Pfam" id="PF13639">
    <property type="entry name" value="zf-RING_2"/>
    <property type="match status" value="1"/>
</dbReference>
<evidence type="ECO:0000256" key="1">
    <source>
        <dbReference type="ARBA" id="ARBA00022723"/>
    </source>
</evidence>
<keyword evidence="8" id="KW-1185">Reference proteome</keyword>
<evidence type="ECO:0000259" key="6">
    <source>
        <dbReference type="PROSITE" id="PS50089"/>
    </source>
</evidence>
<evidence type="ECO:0000256" key="3">
    <source>
        <dbReference type="ARBA" id="ARBA00022833"/>
    </source>
</evidence>
<feature type="compositionally biased region" description="Basic and acidic residues" evidence="5">
    <location>
        <begin position="640"/>
        <end position="651"/>
    </location>
</feature>
<protein>
    <recommendedName>
        <fullName evidence="6">RING-type domain-containing protein</fullName>
    </recommendedName>
</protein>
<feature type="compositionally biased region" description="Low complexity" evidence="5">
    <location>
        <begin position="723"/>
        <end position="753"/>
    </location>
</feature>
<feature type="region of interest" description="Disordered" evidence="5">
    <location>
        <begin position="488"/>
        <end position="544"/>
    </location>
</feature>
<feature type="region of interest" description="Disordered" evidence="5">
    <location>
        <begin position="586"/>
        <end position="818"/>
    </location>
</feature>
<feature type="compositionally biased region" description="Low complexity" evidence="5">
    <location>
        <begin position="199"/>
        <end position="208"/>
    </location>
</feature>
<feature type="region of interest" description="Disordered" evidence="5">
    <location>
        <begin position="332"/>
        <end position="354"/>
    </location>
</feature>
<keyword evidence="3" id="KW-0862">Zinc</keyword>
<keyword evidence="1" id="KW-0479">Metal-binding</keyword>
<keyword evidence="2 4" id="KW-0863">Zinc-finger</keyword>
<dbReference type="SUPFAM" id="SSF57850">
    <property type="entry name" value="RING/U-box"/>
    <property type="match status" value="1"/>
</dbReference>
<feature type="compositionally biased region" description="Basic and acidic residues" evidence="5">
    <location>
        <begin position="120"/>
        <end position="129"/>
    </location>
</feature>
<dbReference type="PROSITE" id="PS50089">
    <property type="entry name" value="ZF_RING_2"/>
    <property type="match status" value="1"/>
</dbReference>
<feature type="compositionally biased region" description="Low complexity" evidence="5">
    <location>
        <begin position="607"/>
        <end position="630"/>
    </location>
</feature>
<evidence type="ECO:0000313" key="8">
    <source>
        <dbReference type="Proteomes" id="UP001642482"/>
    </source>
</evidence>
<reference evidence="7 8" key="1">
    <citation type="submission" date="2024-01" db="EMBL/GenBank/DDBJ databases">
        <authorList>
            <person name="Allen C."/>
            <person name="Tagirdzhanova G."/>
        </authorList>
    </citation>
    <scope>NUCLEOTIDE SEQUENCE [LARGE SCALE GENOMIC DNA]</scope>
</reference>
<dbReference type="Proteomes" id="UP001642482">
    <property type="component" value="Unassembled WGS sequence"/>
</dbReference>
<feature type="compositionally biased region" description="Basic and acidic residues" evidence="5">
    <location>
        <begin position="684"/>
        <end position="710"/>
    </location>
</feature>
<gene>
    <name evidence="7" type="ORF">SEUCBS140593_003520</name>
</gene>
<feature type="compositionally biased region" description="Low complexity" evidence="5">
    <location>
        <begin position="664"/>
        <end position="678"/>
    </location>
</feature>
<feature type="region of interest" description="Disordered" evidence="5">
    <location>
        <begin position="185"/>
        <end position="291"/>
    </location>
</feature>
<accession>A0ABP0BFE1</accession>